<sequence length="207" mass="22180">MYLDKYLRDYLNELASDQPTPGGGSAAALSGALGAGLACMVARLTLGKAGYAEVQTEIETLIQRTEQLRVRFQQLMQEDIDAYGRLSACFKLPRSTSEEKAARTKAIQERLVEAALVPMEVAESAVELIKCCKRIAEIGNANVLSDVATGTMLASSAATGASWMVRTNLKAMKDAARVKELDERLHVALDSISTGSQEVISIVGGRA</sequence>
<dbReference type="Proteomes" id="UP000290365">
    <property type="component" value="Chromosome"/>
</dbReference>
<feature type="coiled-coil region" evidence="1">
    <location>
        <begin position="51"/>
        <end position="78"/>
    </location>
</feature>
<keyword evidence="1" id="KW-0175">Coiled coil</keyword>
<reference evidence="3 4" key="1">
    <citation type="submission" date="2019-01" db="EMBL/GenBank/DDBJ databases">
        <title>Ktedonosporobacter rubrisoli SCAWS-G2.</title>
        <authorList>
            <person name="Huang Y."/>
            <person name="Yan B."/>
        </authorList>
    </citation>
    <scope>NUCLEOTIDE SEQUENCE [LARGE SCALE GENOMIC DNA]</scope>
    <source>
        <strain evidence="3 4">SCAWS-G2</strain>
    </source>
</reference>
<evidence type="ECO:0000313" key="3">
    <source>
        <dbReference type="EMBL" id="QBD77883.1"/>
    </source>
</evidence>
<gene>
    <name evidence="3" type="ORF">EPA93_18545</name>
</gene>
<dbReference type="Gene3D" id="1.20.120.680">
    <property type="entry name" value="Formiminotetrahydrofolate cyclodeaminase monomer, up-and-down helical bundle"/>
    <property type="match status" value="1"/>
</dbReference>
<dbReference type="EMBL" id="CP035758">
    <property type="protein sequence ID" value="QBD77883.1"/>
    <property type="molecule type" value="Genomic_DNA"/>
</dbReference>
<evidence type="ECO:0000313" key="4">
    <source>
        <dbReference type="Proteomes" id="UP000290365"/>
    </source>
</evidence>
<evidence type="ECO:0000259" key="2">
    <source>
        <dbReference type="Pfam" id="PF04961"/>
    </source>
</evidence>
<dbReference type="RefSeq" id="WP_129888936.1">
    <property type="nucleotide sequence ID" value="NZ_CP035758.1"/>
</dbReference>
<dbReference type="OrthoDB" id="7959174at2"/>
<organism evidence="3 4">
    <name type="scientific">Ktedonosporobacter rubrisoli</name>
    <dbReference type="NCBI Taxonomy" id="2509675"/>
    <lineage>
        <taxon>Bacteria</taxon>
        <taxon>Bacillati</taxon>
        <taxon>Chloroflexota</taxon>
        <taxon>Ktedonobacteria</taxon>
        <taxon>Ktedonobacterales</taxon>
        <taxon>Ktedonosporobacteraceae</taxon>
        <taxon>Ktedonosporobacter</taxon>
    </lineage>
</organism>
<feature type="domain" description="Cyclodeaminase/cyclohydrolase" evidence="2">
    <location>
        <begin position="7"/>
        <end position="185"/>
    </location>
</feature>
<dbReference type="KEGG" id="kbs:EPA93_18545"/>
<dbReference type="Pfam" id="PF04961">
    <property type="entry name" value="FTCD_C"/>
    <property type="match status" value="1"/>
</dbReference>
<proteinExistence type="predicted"/>
<dbReference type="AlphaFoldDB" id="A0A4P6JRF8"/>
<dbReference type="SUPFAM" id="SSF101262">
    <property type="entry name" value="Methenyltetrahydrofolate cyclohydrolase-like"/>
    <property type="match status" value="1"/>
</dbReference>
<name>A0A4P6JRF8_KTERU</name>
<keyword evidence="4" id="KW-1185">Reference proteome</keyword>
<dbReference type="InterPro" id="IPR036178">
    <property type="entry name" value="Formintransfe-cycloase-like_sf"/>
</dbReference>
<protein>
    <submittedName>
        <fullName evidence="3">Methenyltetrahydrofolate cyclohydrolase</fullName>
    </submittedName>
</protein>
<accession>A0A4P6JRF8</accession>
<keyword evidence="3" id="KW-0378">Hydrolase</keyword>
<evidence type="ECO:0000256" key="1">
    <source>
        <dbReference type="SAM" id="Coils"/>
    </source>
</evidence>
<dbReference type="InterPro" id="IPR007044">
    <property type="entry name" value="Cyclodeamin/CycHdrlase"/>
</dbReference>
<dbReference type="GO" id="GO:0016787">
    <property type="term" value="F:hydrolase activity"/>
    <property type="evidence" value="ECO:0007669"/>
    <property type="project" value="UniProtKB-KW"/>
</dbReference>